<dbReference type="SUPFAM" id="SSF50729">
    <property type="entry name" value="PH domain-like"/>
    <property type="match status" value="1"/>
</dbReference>
<dbReference type="SMART" id="SM01287">
    <property type="entry name" value="Rtt106"/>
    <property type="match status" value="1"/>
</dbReference>
<dbReference type="InterPro" id="IPR050454">
    <property type="entry name" value="RTT106/SSRP1_HistChap/FACT"/>
</dbReference>
<dbReference type="InterPro" id="IPR011993">
    <property type="entry name" value="PH-like_dom_sf"/>
</dbReference>
<reference evidence="3 4" key="1">
    <citation type="journal article" date="2017" name="Environ. Microbiol.">
        <title>Decay of the glycolytic pathway and adaptation to intranuclear parasitism within Enterocytozoonidae microsporidia.</title>
        <authorList>
            <person name="Wiredu Boakye D."/>
            <person name="Jaroenlak P."/>
            <person name="Prachumwat A."/>
            <person name="Williams T.A."/>
            <person name="Bateman K.S."/>
            <person name="Itsathitphaisarn O."/>
            <person name="Sritunyalucksana K."/>
            <person name="Paszkiewicz K.H."/>
            <person name="Moore K.A."/>
            <person name="Stentiford G.D."/>
            <person name="Williams B.A."/>
        </authorList>
    </citation>
    <scope>NUCLEOTIDE SEQUENCE [LARGE SCALE GENOMIC DNA]</scope>
    <source>
        <strain evidence="3 4">TH1</strain>
    </source>
</reference>
<dbReference type="InterPro" id="IPR048993">
    <property type="entry name" value="SSRP1-like_PH1"/>
</dbReference>
<dbReference type="GO" id="GO:0042393">
    <property type="term" value="F:histone binding"/>
    <property type="evidence" value="ECO:0007669"/>
    <property type="project" value="TreeGrafter"/>
</dbReference>
<evidence type="ECO:0000256" key="1">
    <source>
        <dbReference type="SAM" id="MobiDB-lite"/>
    </source>
</evidence>
<dbReference type="Gene3D" id="2.30.29.150">
    <property type="match status" value="1"/>
</dbReference>
<evidence type="ECO:0000313" key="3">
    <source>
        <dbReference type="EMBL" id="OQS54295.1"/>
    </source>
</evidence>
<dbReference type="PANTHER" id="PTHR45849">
    <property type="entry name" value="FACT COMPLEX SUBUNIT SSRP1"/>
    <property type="match status" value="1"/>
</dbReference>
<feature type="region of interest" description="Disordered" evidence="1">
    <location>
        <begin position="166"/>
        <end position="195"/>
    </location>
</feature>
<organism evidence="3 4">
    <name type="scientific">Ecytonucleospora hepatopenaei</name>
    <dbReference type="NCBI Taxonomy" id="646526"/>
    <lineage>
        <taxon>Eukaryota</taxon>
        <taxon>Fungi</taxon>
        <taxon>Fungi incertae sedis</taxon>
        <taxon>Microsporidia</taxon>
        <taxon>Enterocytozoonidae</taxon>
        <taxon>Ecytonucleospora</taxon>
    </lineage>
</organism>
<proteinExistence type="predicted"/>
<dbReference type="GO" id="GO:0031491">
    <property type="term" value="F:nucleosome binding"/>
    <property type="evidence" value="ECO:0007669"/>
    <property type="project" value="TreeGrafter"/>
</dbReference>
<evidence type="ECO:0000313" key="4">
    <source>
        <dbReference type="Proteomes" id="UP000192758"/>
    </source>
</evidence>
<protein>
    <submittedName>
        <fullName evidence="3">POB3</fullName>
    </submittedName>
</protein>
<dbReference type="Gene3D" id="2.30.29.30">
    <property type="entry name" value="Pleckstrin-homology domain (PH domain)/Phosphotyrosine-binding domain (PTB)"/>
    <property type="match status" value="1"/>
</dbReference>
<name>A0A1W0E4W1_9MICR</name>
<dbReference type="Pfam" id="PF21103">
    <property type="entry name" value="PH1_SSRP1-like"/>
    <property type="match status" value="1"/>
</dbReference>
<dbReference type="PANTHER" id="PTHR45849:SF1">
    <property type="entry name" value="FACT COMPLEX SUBUNIT SSRP1"/>
    <property type="match status" value="1"/>
</dbReference>
<dbReference type="InterPro" id="IPR013719">
    <property type="entry name" value="RTT106/SPT16-like_middle_dom"/>
</dbReference>
<dbReference type="STRING" id="646526.A0A1W0E4W1"/>
<dbReference type="GO" id="GO:0035101">
    <property type="term" value="C:FACT complex"/>
    <property type="evidence" value="ECO:0007669"/>
    <property type="project" value="TreeGrafter"/>
</dbReference>
<dbReference type="AlphaFoldDB" id="A0A1W0E4W1"/>
<comment type="caution">
    <text evidence="3">The sequence shown here is derived from an EMBL/GenBank/DDBJ whole genome shotgun (WGS) entry which is preliminary data.</text>
</comment>
<dbReference type="OrthoDB" id="2193092at2759"/>
<evidence type="ECO:0000259" key="2">
    <source>
        <dbReference type="SMART" id="SM01287"/>
    </source>
</evidence>
<dbReference type="Proteomes" id="UP000192758">
    <property type="component" value="Unassembled WGS sequence"/>
</dbReference>
<keyword evidence="4" id="KW-1185">Reference proteome</keyword>
<gene>
    <name evidence="3" type="primary">POB3</name>
    <name evidence="3" type="ORF">EHP00_1127</name>
</gene>
<sequence>MYLTTEGETYLVVKLDNPILQGQTRYDSMVFSLDKKDIEVSAKDKRLKDYYTGTQDEVVVEIFEKMLGVEARQAMFFVKCNNKVNNGVLFFMESGLQFLTKNMYVEKRNIVLVEFQRLNVPAIQARTFDMSVHADKVYTFSSISKDVFPSIEDYFGKDGIKMVSEVMEEYSEPSNEESEDDSNLSDIIADTDEDD</sequence>
<accession>A0A1W0E4W1</accession>
<dbReference type="Pfam" id="PF08512">
    <property type="entry name" value="Rttp106-like_middle"/>
    <property type="match status" value="1"/>
</dbReference>
<feature type="domain" description="Histone chaperone RTT106/FACT complex subunit SPT16-like middle" evidence="2">
    <location>
        <begin position="75"/>
        <end position="165"/>
    </location>
</feature>
<dbReference type="VEuPathDB" id="MicrosporidiaDB:EHP00_1127"/>
<dbReference type="EMBL" id="MNPJ01000021">
    <property type="protein sequence ID" value="OQS54295.1"/>
    <property type="molecule type" value="Genomic_DNA"/>
</dbReference>